<dbReference type="PANTHER" id="PTHR43081:SF20">
    <property type="entry name" value="TWO-COMPONENT RESPONSE REGULATOR"/>
    <property type="match status" value="1"/>
</dbReference>
<feature type="domain" description="Guanylate cyclase" evidence="2">
    <location>
        <begin position="432"/>
        <end position="563"/>
    </location>
</feature>
<dbReference type="EC" id="4.6.1.1" evidence="3"/>
<dbReference type="Pfam" id="PF00211">
    <property type="entry name" value="Guanylate_cyc"/>
    <property type="match status" value="1"/>
</dbReference>
<sequence>MRNGAAPRLALAALAVAASLGVGLSLALPHLSGEASVLDRAEATLADLRFLIAGPRPVPEGVVIVAIDERTIAAAGGYPLPRASLARLMEALRAARPRAVALDMLLLDPGPAEADAGLAAALAGLPAVVGMAATFARTGSERRARLGSVDGLPVAETLARPTERLRTAAQGGLVNVATDAGGTPRHVPLLVAHEGAVLPSLPLRAAMLAAGGRPAFEADAVRLGGTRTPLDLGAALALRFYGPQGSVPTVSAAAVMAGEADAAIREKILVVGATALGSGDSFATPFDPVLPGAEVLATGLSHLIHGDALDRGAAVRRADAAAALVLPLLMLAALSLRRVGLGLALAALPLAGFLVGATLLFAHGIWLSMALPLAALAPLAPALAARLWLDRAAERRLAASRDALLRFLPPAVADRLAEAPDFLAEPVEQRAAVLFLDLSGFTAASEGLGPVRTRAMLKAMHDRVEEAVTARGGAVTSFMGDGAMVLFGLPEARPDDADRAVAAAFDLADALRAWLAGLTPGEAPAGVRIGAHAGPVVLSRLGGARNQHITATGDTVNTTARLLDVAKAEGVPLVLSAALLAARLEAVPLPHRSRPARAALRGRRASLDVVLVEA</sequence>
<dbReference type="InterPro" id="IPR050697">
    <property type="entry name" value="Adenylyl/Guanylyl_Cyclase_3/4"/>
</dbReference>
<dbReference type="PROSITE" id="PS50125">
    <property type="entry name" value="GUANYLATE_CYCLASE_2"/>
    <property type="match status" value="1"/>
</dbReference>
<keyword evidence="4" id="KW-1185">Reference proteome</keyword>
<dbReference type="SMART" id="SM00044">
    <property type="entry name" value="CYCc"/>
    <property type="match status" value="1"/>
</dbReference>
<dbReference type="CDD" id="cd07302">
    <property type="entry name" value="CHD"/>
    <property type="match status" value="1"/>
</dbReference>
<reference evidence="3 4" key="1">
    <citation type="submission" date="2020-08" db="EMBL/GenBank/DDBJ databases">
        <title>Genomic Encyclopedia of Type Strains, Phase IV (KMG-IV): sequencing the most valuable type-strain genomes for metagenomic binning, comparative biology and taxonomic classification.</title>
        <authorList>
            <person name="Goeker M."/>
        </authorList>
    </citation>
    <scope>NUCLEOTIDE SEQUENCE [LARGE SCALE GENOMIC DNA]</scope>
    <source>
        <strain evidence="3 4">DSM 2163</strain>
    </source>
</reference>
<dbReference type="InterPro" id="IPR001054">
    <property type="entry name" value="A/G_cyclase"/>
</dbReference>
<keyword evidence="1" id="KW-0472">Membrane</keyword>
<organism evidence="3 4">
    <name type="scientific">Methylorubrum rhodinum</name>
    <dbReference type="NCBI Taxonomy" id="29428"/>
    <lineage>
        <taxon>Bacteria</taxon>
        <taxon>Pseudomonadati</taxon>
        <taxon>Pseudomonadota</taxon>
        <taxon>Alphaproteobacteria</taxon>
        <taxon>Hyphomicrobiales</taxon>
        <taxon>Methylobacteriaceae</taxon>
        <taxon>Methylorubrum</taxon>
    </lineage>
</organism>
<dbReference type="GO" id="GO:0004016">
    <property type="term" value="F:adenylate cyclase activity"/>
    <property type="evidence" value="ECO:0007669"/>
    <property type="project" value="UniProtKB-EC"/>
</dbReference>
<keyword evidence="1" id="KW-0812">Transmembrane</keyword>
<evidence type="ECO:0000313" key="3">
    <source>
        <dbReference type="EMBL" id="MBB5757834.1"/>
    </source>
</evidence>
<dbReference type="EMBL" id="JACHOP010000009">
    <property type="protein sequence ID" value="MBB5757834.1"/>
    <property type="molecule type" value="Genomic_DNA"/>
</dbReference>
<dbReference type="SUPFAM" id="SSF55073">
    <property type="entry name" value="Nucleotide cyclase"/>
    <property type="match status" value="1"/>
</dbReference>
<dbReference type="InterPro" id="IPR029787">
    <property type="entry name" value="Nucleotide_cyclase"/>
</dbReference>
<proteinExistence type="predicted"/>
<dbReference type="Gene3D" id="3.30.70.1230">
    <property type="entry name" value="Nucleotide cyclase"/>
    <property type="match status" value="1"/>
</dbReference>
<gene>
    <name evidence="3" type="ORF">HNR00_002550</name>
</gene>
<feature type="transmembrane region" description="Helical" evidence="1">
    <location>
        <begin position="343"/>
        <end position="363"/>
    </location>
</feature>
<dbReference type="GO" id="GO:0006171">
    <property type="term" value="P:cAMP biosynthetic process"/>
    <property type="evidence" value="ECO:0007669"/>
    <property type="project" value="TreeGrafter"/>
</dbReference>
<feature type="transmembrane region" description="Helical" evidence="1">
    <location>
        <begin position="369"/>
        <end position="389"/>
    </location>
</feature>
<dbReference type="GO" id="GO:0035556">
    <property type="term" value="P:intracellular signal transduction"/>
    <property type="evidence" value="ECO:0007669"/>
    <property type="project" value="InterPro"/>
</dbReference>
<evidence type="ECO:0000259" key="2">
    <source>
        <dbReference type="PROSITE" id="PS50125"/>
    </source>
</evidence>
<dbReference type="PANTHER" id="PTHR43081">
    <property type="entry name" value="ADENYLATE CYCLASE, TERMINAL-DIFFERENTIATION SPECIFIC-RELATED"/>
    <property type="match status" value="1"/>
</dbReference>
<dbReference type="Proteomes" id="UP000583454">
    <property type="component" value="Unassembled WGS sequence"/>
</dbReference>
<dbReference type="Pfam" id="PF05226">
    <property type="entry name" value="CHASE2"/>
    <property type="match status" value="1"/>
</dbReference>
<dbReference type="SMART" id="SM01080">
    <property type="entry name" value="CHASE2"/>
    <property type="match status" value="1"/>
</dbReference>
<evidence type="ECO:0000313" key="4">
    <source>
        <dbReference type="Proteomes" id="UP000583454"/>
    </source>
</evidence>
<protein>
    <submittedName>
        <fullName evidence="3">Adenylate cyclase</fullName>
        <ecNumber evidence="3">4.6.1.1</ecNumber>
    </submittedName>
</protein>
<keyword evidence="1" id="KW-1133">Transmembrane helix</keyword>
<evidence type="ECO:0000256" key="1">
    <source>
        <dbReference type="SAM" id="Phobius"/>
    </source>
</evidence>
<name>A0A840ZKZ8_9HYPH</name>
<dbReference type="InterPro" id="IPR007890">
    <property type="entry name" value="CHASE2"/>
</dbReference>
<dbReference type="RefSeq" id="WP_183569729.1">
    <property type="nucleotide sequence ID" value="NZ_JACHOP010000009.1"/>
</dbReference>
<keyword evidence="3" id="KW-0456">Lyase</keyword>
<dbReference type="AlphaFoldDB" id="A0A840ZKZ8"/>
<accession>A0A840ZKZ8</accession>
<comment type="caution">
    <text evidence="3">The sequence shown here is derived from an EMBL/GenBank/DDBJ whole genome shotgun (WGS) entry which is preliminary data.</text>
</comment>